<protein>
    <submittedName>
        <fullName evidence="1">Uncharacterized protein</fullName>
    </submittedName>
</protein>
<comment type="caution">
    <text evidence="1">The sequence shown here is derived from an EMBL/GenBank/DDBJ whole genome shotgun (WGS) entry which is preliminary data.</text>
</comment>
<keyword evidence="2" id="KW-1185">Reference proteome</keyword>
<name>A0ABD2B2R3_VESSQ</name>
<evidence type="ECO:0000313" key="2">
    <source>
        <dbReference type="Proteomes" id="UP001607302"/>
    </source>
</evidence>
<evidence type="ECO:0000313" key="1">
    <source>
        <dbReference type="EMBL" id="KAL2727024.1"/>
    </source>
</evidence>
<organism evidence="1 2">
    <name type="scientific">Vespula squamosa</name>
    <name type="common">Southern yellow jacket</name>
    <name type="synonym">Wasp</name>
    <dbReference type="NCBI Taxonomy" id="30214"/>
    <lineage>
        <taxon>Eukaryota</taxon>
        <taxon>Metazoa</taxon>
        <taxon>Ecdysozoa</taxon>
        <taxon>Arthropoda</taxon>
        <taxon>Hexapoda</taxon>
        <taxon>Insecta</taxon>
        <taxon>Pterygota</taxon>
        <taxon>Neoptera</taxon>
        <taxon>Endopterygota</taxon>
        <taxon>Hymenoptera</taxon>
        <taxon>Apocrita</taxon>
        <taxon>Aculeata</taxon>
        <taxon>Vespoidea</taxon>
        <taxon>Vespidae</taxon>
        <taxon>Vespinae</taxon>
        <taxon>Vespula</taxon>
    </lineage>
</organism>
<accession>A0ABD2B2R3</accession>
<proteinExistence type="predicted"/>
<dbReference type="EMBL" id="JAUDFV010000133">
    <property type="protein sequence ID" value="KAL2727024.1"/>
    <property type="molecule type" value="Genomic_DNA"/>
</dbReference>
<reference evidence="1 2" key="1">
    <citation type="journal article" date="2024" name="Ann. Entomol. Soc. Am.">
        <title>Genomic analyses of the southern and eastern yellowjacket wasps (Hymenoptera: Vespidae) reveal evolutionary signatures of social life.</title>
        <authorList>
            <person name="Catto M.A."/>
            <person name="Caine P.B."/>
            <person name="Orr S.E."/>
            <person name="Hunt B.G."/>
            <person name="Goodisman M.A.D."/>
        </authorList>
    </citation>
    <scope>NUCLEOTIDE SEQUENCE [LARGE SCALE GENOMIC DNA]</scope>
    <source>
        <strain evidence="1">233</strain>
        <tissue evidence="1">Head and thorax</tissue>
    </source>
</reference>
<sequence length="109" mass="12495">MERTRSRVIPKGLHAHTNTLVHMRYLKTEQKKKSWPVVLGGDGVMKTKGKERRMSECYRQNNTGESDAVRFIGIRTSFLLQNDHAVLIPSFFMIYLALSSQIKMADLIA</sequence>
<gene>
    <name evidence="1" type="ORF">V1478_007302</name>
</gene>
<dbReference type="Proteomes" id="UP001607302">
    <property type="component" value="Unassembled WGS sequence"/>
</dbReference>
<dbReference type="AlphaFoldDB" id="A0ABD2B2R3"/>